<keyword evidence="6 11" id="KW-0798">TonB box</keyword>
<keyword evidence="2 10" id="KW-0813">Transport</keyword>
<feature type="chain" id="PRO_5032867328" evidence="12">
    <location>
        <begin position="21"/>
        <end position="774"/>
    </location>
</feature>
<evidence type="ECO:0000256" key="10">
    <source>
        <dbReference type="PROSITE-ProRule" id="PRU01360"/>
    </source>
</evidence>
<dbReference type="GO" id="GO:0015344">
    <property type="term" value="F:siderophore uptake transmembrane transporter activity"/>
    <property type="evidence" value="ECO:0007669"/>
    <property type="project" value="TreeGrafter"/>
</dbReference>
<comment type="caution">
    <text evidence="15">The sequence shown here is derived from an EMBL/GenBank/DDBJ whole genome shotgun (WGS) entry which is preliminary data.</text>
</comment>
<dbReference type="RefSeq" id="WP_184134965.1">
    <property type="nucleotide sequence ID" value="NZ_JACHKT010000020.1"/>
</dbReference>
<protein>
    <submittedName>
        <fullName evidence="15">Iron complex outermembrane receptor protein</fullName>
    </submittedName>
</protein>
<dbReference type="Proteomes" id="UP000524404">
    <property type="component" value="Unassembled WGS sequence"/>
</dbReference>
<accession>A0A841EV20</accession>
<dbReference type="PANTHER" id="PTHR30069">
    <property type="entry name" value="TONB-DEPENDENT OUTER MEMBRANE RECEPTOR"/>
    <property type="match status" value="1"/>
</dbReference>
<dbReference type="PROSITE" id="PS52016">
    <property type="entry name" value="TONB_DEPENDENT_REC_3"/>
    <property type="match status" value="1"/>
</dbReference>
<reference evidence="15 16" key="1">
    <citation type="submission" date="2020-08" db="EMBL/GenBank/DDBJ databases">
        <title>Functional genomics of gut bacteria from endangered species of beetles.</title>
        <authorList>
            <person name="Carlos-Shanley C."/>
        </authorList>
    </citation>
    <scope>NUCLEOTIDE SEQUENCE [LARGE SCALE GENOMIC DNA]</scope>
    <source>
        <strain evidence="15 16">S00070</strain>
    </source>
</reference>
<organism evidence="15 16">
    <name type="scientific">Arcicella rosea</name>
    <dbReference type="NCBI Taxonomy" id="502909"/>
    <lineage>
        <taxon>Bacteria</taxon>
        <taxon>Pseudomonadati</taxon>
        <taxon>Bacteroidota</taxon>
        <taxon>Cytophagia</taxon>
        <taxon>Cytophagales</taxon>
        <taxon>Flectobacillaceae</taxon>
        <taxon>Arcicella</taxon>
    </lineage>
</organism>
<gene>
    <name evidence="15" type="ORF">HNP25_002803</name>
</gene>
<keyword evidence="8 15" id="KW-0675">Receptor</keyword>
<evidence type="ECO:0000256" key="2">
    <source>
        <dbReference type="ARBA" id="ARBA00022448"/>
    </source>
</evidence>
<dbReference type="InterPro" id="IPR000531">
    <property type="entry name" value="Beta-barrel_TonB"/>
</dbReference>
<dbReference type="AlphaFoldDB" id="A0A841EV20"/>
<proteinExistence type="inferred from homology"/>
<evidence type="ECO:0000256" key="9">
    <source>
        <dbReference type="ARBA" id="ARBA00023237"/>
    </source>
</evidence>
<comment type="similarity">
    <text evidence="10 11">Belongs to the TonB-dependent receptor family.</text>
</comment>
<dbReference type="Pfam" id="PF07715">
    <property type="entry name" value="Plug"/>
    <property type="match status" value="1"/>
</dbReference>
<evidence type="ECO:0000256" key="3">
    <source>
        <dbReference type="ARBA" id="ARBA00022452"/>
    </source>
</evidence>
<evidence type="ECO:0000259" key="14">
    <source>
        <dbReference type="Pfam" id="PF07715"/>
    </source>
</evidence>
<feature type="signal peptide" evidence="12">
    <location>
        <begin position="1"/>
        <end position="20"/>
    </location>
</feature>
<evidence type="ECO:0000256" key="5">
    <source>
        <dbReference type="ARBA" id="ARBA00022729"/>
    </source>
</evidence>
<dbReference type="InterPro" id="IPR036942">
    <property type="entry name" value="Beta-barrel_TonB_sf"/>
</dbReference>
<evidence type="ECO:0000259" key="13">
    <source>
        <dbReference type="Pfam" id="PF00593"/>
    </source>
</evidence>
<keyword evidence="4 10" id="KW-0812">Transmembrane</keyword>
<keyword evidence="9 10" id="KW-0998">Cell outer membrane</keyword>
<dbReference type="Pfam" id="PF13715">
    <property type="entry name" value="CarbopepD_reg_2"/>
    <property type="match status" value="1"/>
</dbReference>
<dbReference type="SUPFAM" id="SSF49464">
    <property type="entry name" value="Carboxypeptidase regulatory domain-like"/>
    <property type="match status" value="1"/>
</dbReference>
<dbReference type="GO" id="GO:0009279">
    <property type="term" value="C:cell outer membrane"/>
    <property type="evidence" value="ECO:0007669"/>
    <property type="project" value="UniProtKB-SubCell"/>
</dbReference>
<dbReference type="InterPro" id="IPR012910">
    <property type="entry name" value="Plug_dom"/>
</dbReference>
<feature type="domain" description="TonB-dependent receptor-like beta-barrel" evidence="13">
    <location>
        <begin position="331"/>
        <end position="743"/>
    </location>
</feature>
<dbReference type="EMBL" id="JACHKT010000020">
    <property type="protein sequence ID" value="MBB6004140.1"/>
    <property type="molecule type" value="Genomic_DNA"/>
</dbReference>
<evidence type="ECO:0000256" key="7">
    <source>
        <dbReference type="ARBA" id="ARBA00023136"/>
    </source>
</evidence>
<evidence type="ECO:0000256" key="12">
    <source>
        <dbReference type="SAM" id="SignalP"/>
    </source>
</evidence>
<keyword evidence="16" id="KW-1185">Reference proteome</keyword>
<dbReference type="InterPro" id="IPR039426">
    <property type="entry name" value="TonB-dep_rcpt-like"/>
</dbReference>
<dbReference type="Pfam" id="PF00593">
    <property type="entry name" value="TonB_dep_Rec_b-barrel"/>
    <property type="match status" value="1"/>
</dbReference>
<evidence type="ECO:0000256" key="11">
    <source>
        <dbReference type="RuleBase" id="RU003357"/>
    </source>
</evidence>
<comment type="subcellular location">
    <subcellularLocation>
        <location evidence="1 10">Cell outer membrane</location>
        <topology evidence="1 10">Multi-pass membrane protein</topology>
    </subcellularLocation>
</comment>
<evidence type="ECO:0000256" key="6">
    <source>
        <dbReference type="ARBA" id="ARBA00023077"/>
    </source>
</evidence>
<keyword evidence="3 10" id="KW-1134">Transmembrane beta strand</keyword>
<name>A0A841EV20_9BACT</name>
<dbReference type="InterPro" id="IPR037066">
    <property type="entry name" value="Plug_dom_sf"/>
</dbReference>
<dbReference type="PANTHER" id="PTHR30069:SF29">
    <property type="entry name" value="HEMOGLOBIN AND HEMOGLOBIN-HAPTOGLOBIN-BINDING PROTEIN 1-RELATED"/>
    <property type="match status" value="1"/>
</dbReference>
<evidence type="ECO:0000256" key="4">
    <source>
        <dbReference type="ARBA" id="ARBA00022692"/>
    </source>
</evidence>
<keyword evidence="5 12" id="KW-0732">Signal</keyword>
<evidence type="ECO:0000313" key="16">
    <source>
        <dbReference type="Proteomes" id="UP000524404"/>
    </source>
</evidence>
<dbReference type="Gene3D" id="2.170.130.10">
    <property type="entry name" value="TonB-dependent receptor, plug domain"/>
    <property type="match status" value="1"/>
</dbReference>
<evidence type="ECO:0000256" key="1">
    <source>
        <dbReference type="ARBA" id="ARBA00004571"/>
    </source>
</evidence>
<evidence type="ECO:0000256" key="8">
    <source>
        <dbReference type="ARBA" id="ARBA00023170"/>
    </source>
</evidence>
<feature type="domain" description="TonB-dependent receptor plug" evidence="14">
    <location>
        <begin position="120"/>
        <end position="223"/>
    </location>
</feature>
<evidence type="ECO:0000313" key="15">
    <source>
        <dbReference type="EMBL" id="MBB6004140.1"/>
    </source>
</evidence>
<keyword evidence="7 10" id="KW-0472">Membrane</keyword>
<sequence length="774" mass="86553">MKSIYLIFTLLIFTWFSANAQSQNCNCSLKGVVHEKDIHQVVPGAVIYIKGTNISTFADAKGKYAFKNLCQGKYILICQAVGFQKVEIPVNLSNEHEEDFSLEDKDEHLQEVVVSGKKMENVTQAKGILEGEALDQTRGQNLGESLKGITGVTTLQTGSSISKPIIHGMHSNRVLILNNGIRQEGQQWGSEHAPEIDPFVAKKLTVIKGAAGVRYGSDAIAGVIMVEPAPLPDSVNIHGEINTAGFLNGRMGVVSGIAEGGLSAIKGLAWRVQGTYKRGGDLKTANYYMANTGVQERNFSVALGYNKVHYGTEMFFSYFDTQLGIFAGSHIGNTTDLQNAINNPQPNEAYTPTEPSYNINRPNQDLAHHLLKLKSFAIVDNLGKFTLTLARQYDWRLEYDVPRGNRNLNTLNFKLTTYTGELLLEHKPLFNKIAGSIGISGMYQENLSSSYELKKPLVNTVLIPNYQVSTGGLFIIERYLKNRWEFETGLRYDFRNAQAYGLTFNNQAYNNSFDFNNFSATAGTTYTLNEHFDFKFNAALAWRAPNMNELFSDGIHHGAAAYEKGNINLQPEVAHNLNFTANYTSNKFNLEVSPYLNFIDDFIYLKPRSENGVLQTVLTVRGAFPAFDYTQVNARFAGLDLSASYQITKKIAITEKYSMVRAKDVLNNQYMVNIPSDRLESTLKYDFKKRGAFISISNSLVAKQTRIETNSDFLAPPPAYSLWKADAGISIKKVNVGLSVSNIFNVAYREYLNRFRYFTDDLGRNISLRLKYSF</sequence>
<dbReference type="SUPFAM" id="SSF56935">
    <property type="entry name" value="Porins"/>
    <property type="match status" value="1"/>
</dbReference>
<dbReference type="Gene3D" id="2.40.170.20">
    <property type="entry name" value="TonB-dependent receptor, beta-barrel domain"/>
    <property type="match status" value="1"/>
</dbReference>
<dbReference type="GO" id="GO:0044718">
    <property type="term" value="P:siderophore transmembrane transport"/>
    <property type="evidence" value="ECO:0007669"/>
    <property type="project" value="TreeGrafter"/>
</dbReference>
<dbReference type="Gene3D" id="2.60.40.1120">
    <property type="entry name" value="Carboxypeptidase-like, regulatory domain"/>
    <property type="match status" value="1"/>
</dbReference>
<dbReference type="InterPro" id="IPR008969">
    <property type="entry name" value="CarboxyPept-like_regulatory"/>
</dbReference>